<keyword evidence="5" id="KW-0653">Protein transport</keyword>
<evidence type="ECO:0000256" key="2">
    <source>
        <dbReference type="ARBA" id="ARBA00022448"/>
    </source>
</evidence>
<evidence type="ECO:0000256" key="8">
    <source>
        <dbReference type="ARBA" id="ARBA00023186"/>
    </source>
</evidence>
<dbReference type="Proteomes" id="UP000093352">
    <property type="component" value="Unassembled WGS sequence"/>
</dbReference>
<dbReference type="Pfam" id="PF02096">
    <property type="entry name" value="60KD_IMP"/>
    <property type="match status" value="1"/>
</dbReference>
<feature type="transmembrane region" description="Helical" evidence="10">
    <location>
        <begin position="150"/>
        <end position="168"/>
    </location>
</feature>
<keyword evidence="2" id="KW-0813">Transport</keyword>
<proteinExistence type="inferred from homology"/>
<comment type="subcellular location">
    <subcellularLocation>
        <location evidence="1">Cell membrane</location>
        <topology evidence="1">Multi-pass membrane protein</topology>
    </subcellularLocation>
    <subcellularLocation>
        <location evidence="9">Membrane</location>
        <topology evidence="9">Multi-pass membrane protein</topology>
    </subcellularLocation>
</comment>
<reference evidence="12" key="2">
    <citation type="submission" date="2018-07" db="EMBL/GenBank/DDBJ databases">
        <authorList>
            <person name="Quirk P.G."/>
            <person name="Krulwich T.A."/>
        </authorList>
    </citation>
    <scope>NUCLEOTIDE SEQUENCE</scope>
    <source>
        <strain evidence="12">CCRI-22567</strain>
    </source>
</reference>
<dbReference type="Proteomes" id="UP000319424">
    <property type="component" value="Unassembled WGS sequence"/>
</dbReference>
<dbReference type="CDD" id="cd20070">
    <property type="entry name" value="5TM_YidC_Alb3"/>
    <property type="match status" value="1"/>
</dbReference>
<keyword evidence="7 10" id="KW-0472">Membrane</keyword>
<dbReference type="InterPro" id="IPR001708">
    <property type="entry name" value="YidC/ALB3/OXA1/COX18"/>
</dbReference>
<dbReference type="InterPro" id="IPR028055">
    <property type="entry name" value="YidC/Oxa/ALB_C"/>
</dbReference>
<evidence type="ECO:0000259" key="11">
    <source>
        <dbReference type="Pfam" id="PF02096"/>
    </source>
</evidence>
<evidence type="ECO:0000313" key="13">
    <source>
        <dbReference type="EMBL" id="TRW24196.1"/>
    </source>
</evidence>
<evidence type="ECO:0000256" key="1">
    <source>
        <dbReference type="ARBA" id="ARBA00004651"/>
    </source>
</evidence>
<keyword evidence="3" id="KW-1003">Cell membrane</keyword>
<reference evidence="12 14" key="1">
    <citation type="journal article" date="2016" name="Genome Announc.">
        <title>Draft Genome Sequence of Criibacterium bergeronii gen. nov., sp. nov., Strain CCRI-22567T, Isolated from a Vaginal Sample from a Woman with Bacterial Vaginosis.</title>
        <authorList>
            <person name="Maheux A.F."/>
            <person name="Berube E."/>
            <person name="Boudreau D.K."/>
            <person name="Raymond F."/>
            <person name="Corbeil J."/>
            <person name="Roy P.H."/>
            <person name="Boissinot M."/>
            <person name="Omar R.F."/>
        </authorList>
    </citation>
    <scope>NUCLEOTIDE SEQUENCE [LARGE SCALE GENOMIC DNA]</scope>
    <source>
        <strain evidence="12 14">CCRI-22567</strain>
    </source>
</reference>
<evidence type="ECO:0000256" key="7">
    <source>
        <dbReference type="ARBA" id="ARBA00023136"/>
    </source>
</evidence>
<gene>
    <name evidence="12" type="primary">yidC</name>
    <name evidence="12" type="ORF">BBG48_004225</name>
    <name evidence="13" type="ORF">FL857_08925</name>
</gene>
<evidence type="ECO:0000313" key="12">
    <source>
        <dbReference type="EMBL" id="RDY21564.1"/>
    </source>
</evidence>
<dbReference type="OrthoDB" id="9780552at2"/>
<name>A0A371IM54_9FIRM</name>
<keyword evidence="6 10" id="KW-1133">Transmembrane helix</keyword>
<feature type="transmembrane region" description="Helical" evidence="10">
    <location>
        <begin position="22"/>
        <end position="42"/>
    </location>
</feature>
<evidence type="ECO:0000313" key="15">
    <source>
        <dbReference type="Proteomes" id="UP000319424"/>
    </source>
</evidence>
<protein>
    <submittedName>
        <fullName evidence="12">Membrane protein insertase YidC</fullName>
    </submittedName>
    <submittedName>
        <fullName evidence="13">YidC/Oxa1 family membrane protein insertase</fullName>
    </submittedName>
</protein>
<dbReference type="GO" id="GO:0051205">
    <property type="term" value="P:protein insertion into membrane"/>
    <property type="evidence" value="ECO:0007669"/>
    <property type="project" value="TreeGrafter"/>
</dbReference>
<feature type="transmembrane region" description="Helical" evidence="10">
    <location>
        <begin position="195"/>
        <end position="218"/>
    </location>
</feature>
<dbReference type="EMBL" id="MBEW02000006">
    <property type="protein sequence ID" value="RDY21564.1"/>
    <property type="molecule type" value="Genomic_DNA"/>
</dbReference>
<dbReference type="PANTHER" id="PTHR12428">
    <property type="entry name" value="OXA1"/>
    <property type="match status" value="1"/>
</dbReference>
<comment type="similarity">
    <text evidence="9">Belongs to the OXA1/ALB3/YidC family.</text>
</comment>
<reference evidence="13 15" key="3">
    <citation type="submission" date="2019-07" db="EMBL/GenBank/DDBJ databases">
        <title>Criibacterium bergeronii gen. nov., sp. nov. isolated from human clinical samples.</title>
        <authorList>
            <person name="Maheux A.F."/>
            <person name="Boudreau D.K."/>
            <person name="Berube E."/>
            <person name="Brodeur S."/>
            <person name="Bernard K.A."/>
            <person name="Abed J.Y."/>
            <person name="Ducrey E."/>
            <person name="Guay E.F."/>
            <person name="Raymond F."/>
            <person name="Corbeil J."/>
            <person name="Domingo M.-C."/>
            <person name="Roy P.H."/>
            <person name="Boissinot M."/>
            <person name="Tocheva E.I."/>
            <person name="Omar R.F."/>
        </authorList>
    </citation>
    <scope>NUCLEOTIDE SEQUENCE [LARGE SCALE GENOMIC DNA]</scope>
    <source>
        <strain evidence="13 15">CCRI-24246</strain>
    </source>
</reference>
<dbReference type="InterPro" id="IPR047196">
    <property type="entry name" value="YidC_ALB_C"/>
</dbReference>
<evidence type="ECO:0000256" key="6">
    <source>
        <dbReference type="ARBA" id="ARBA00022989"/>
    </source>
</evidence>
<dbReference type="RefSeq" id="WP_068912320.1">
    <property type="nucleotide sequence ID" value="NZ_MBEW02000006.1"/>
</dbReference>
<dbReference type="STRING" id="1871336.BBG48_01835"/>
<evidence type="ECO:0000256" key="3">
    <source>
        <dbReference type="ARBA" id="ARBA00022475"/>
    </source>
</evidence>
<dbReference type="GO" id="GO:0015031">
    <property type="term" value="P:protein transport"/>
    <property type="evidence" value="ECO:0007669"/>
    <property type="project" value="UniProtKB-KW"/>
</dbReference>
<dbReference type="GO" id="GO:0032977">
    <property type="term" value="F:membrane insertase activity"/>
    <property type="evidence" value="ECO:0007669"/>
    <property type="project" value="InterPro"/>
</dbReference>
<dbReference type="GO" id="GO:0005886">
    <property type="term" value="C:plasma membrane"/>
    <property type="evidence" value="ECO:0007669"/>
    <property type="project" value="UniProtKB-SubCell"/>
</dbReference>
<evidence type="ECO:0000256" key="4">
    <source>
        <dbReference type="ARBA" id="ARBA00022692"/>
    </source>
</evidence>
<organism evidence="12 14">
    <name type="scientific">Criibacterium bergeronii</name>
    <dbReference type="NCBI Taxonomy" id="1871336"/>
    <lineage>
        <taxon>Bacteria</taxon>
        <taxon>Bacillati</taxon>
        <taxon>Bacillota</taxon>
        <taxon>Clostridia</taxon>
        <taxon>Peptostreptococcales</taxon>
        <taxon>Filifactoraceae</taxon>
        <taxon>Criibacterium</taxon>
    </lineage>
</organism>
<evidence type="ECO:0000256" key="9">
    <source>
        <dbReference type="RuleBase" id="RU003945"/>
    </source>
</evidence>
<feature type="domain" description="Membrane insertase YidC/Oxa/ALB C-terminal" evidence="11">
    <location>
        <begin position="22"/>
        <end position="231"/>
    </location>
</feature>
<accession>A0A371IM54</accession>
<evidence type="ECO:0000256" key="5">
    <source>
        <dbReference type="ARBA" id="ARBA00022927"/>
    </source>
</evidence>
<feature type="transmembrane region" description="Helical" evidence="10">
    <location>
        <begin position="88"/>
        <end position="108"/>
    </location>
</feature>
<keyword evidence="4 9" id="KW-0812">Transmembrane</keyword>
<dbReference type="EMBL" id="VJXW01000014">
    <property type="protein sequence ID" value="TRW24196.1"/>
    <property type="molecule type" value="Genomic_DNA"/>
</dbReference>
<evidence type="ECO:0000313" key="14">
    <source>
        <dbReference type="Proteomes" id="UP000093352"/>
    </source>
</evidence>
<evidence type="ECO:0000256" key="10">
    <source>
        <dbReference type="SAM" id="Phobius"/>
    </source>
</evidence>
<keyword evidence="8" id="KW-0143">Chaperone</keyword>
<dbReference type="NCBIfam" id="TIGR03592">
    <property type="entry name" value="yidC_oxa1_cterm"/>
    <property type="match status" value="1"/>
</dbReference>
<dbReference type="PANTHER" id="PTHR12428:SF65">
    <property type="entry name" value="CYTOCHROME C OXIDASE ASSEMBLY PROTEIN COX18, MITOCHONDRIAL"/>
    <property type="match status" value="1"/>
</dbReference>
<dbReference type="AlphaFoldDB" id="A0A371IM54"/>
<sequence>MEQISNFFGTILKFFYDISGEYYLAIIFFTIVTKLILLPFTFSQMKSQAAMKRVQPKIDAINKKYKGNPQKQNELLQRLYKENNVNPLAGCLPLLVQFPVIMAMYNVVRDPVKFVFKSQEVYDAIQKGFFWINSLSNVDAIPIALGGKTIGLPGILPILSAIATYYSIRMTTAKSSNSSENQNEMMKSMNSSMQVMMPMMMLFFGITLPSGLVLYWVVGTIVQIIQQYFIGKYEEKHFNENKTKSVKN</sequence>
<comment type="caution">
    <text evidence="12">The sequence shown here is derived from an EMBL/GenBank/DDBJ whole genome shotgun (WGS) entry which is preliminary data.</text>
</comment>
<keyword evidence="14" id="KW-1185">Reference proteome</keyword>